<comment type="caution">
    <text evidence="3">The sequence shown here is derived from an EMBL/GenBank/DDBJ whole genome shotgun (WGS) entry which is preliminary data.</text>
</comment>
<proteinExistence type="predicted"/>
<dbReference type="Pfam" id="PF19287">
    <property type="entry name" value="DUF5910"/>
    <property type="match status" value="1"/>
</dbReference>
<reference evidence="3 4" key="1">
    <citation type="submission" date="2024-02" db="EMBL/GenBank/DDBJ databases">
        <title>A draft genome for the cacao thread blight pathogen Marasmius crinis-equi.</title>
        <authorList>
            <person name="Cohen S.P."/>
            <person name="Baruah I.K."/>
            <person name="Amoako-Attah I."/>
            <person name="Bukari Y."/>
            <person name="Meinhardt L.W."/>
            <person name="Bailey B.A."/>
        </authorList>
    </citation>
    <scope>NUCLEOTIDE SEQUENCE [LARGE SCALE GENOMIC DNA]</scope>
    <source>
        <strain evidence="3 4">GH-76</strain>
    </source>
</reference>
<dbReference type="InterPro" id="IPR045564">
    <property type="entry name" value="DUF5910"/>
</dbReference>
<feature type="chain" id="PRO_5045833236" evidence="2">
    <location>
        <begin position="25"/>
        <end position="425"/>
    </location>
</feature>
<keyword evidence="2" id="KW-0732">Signal</keyword>
<keyword evidence="4" id="KW-1185">Reference proteome</keyword>
<feature type="compositionally biased region" description="Low complexity" evidence="1">
    <location>
        <begin position="64"/>
        <end position="171"/>
    </location>
</feature>
<evidence type="ECO:0000313" key="4">
    <source>
        <dbReference type="Proteomes" id="UP001465976"/>
    </source>
</evidence>
<feature type="signal peptide" evidence="2">
    <location>
        <begin position="1"/>
        <end position="24"/>
    </location>
</feature>
<feature type="region of interest" description="Disordered" evidence="1">
    <location>
        <begin position="28"/>
        <end position="190"/>
    </location>
</feature>
<gene>
    <name evidence="3" type="ORF">V5O48_016712</name>
</gene>
<dbReference type="PRINTS" id="PR01217">
    <property type="entry name" value="PRICHEXTENSN"/>
</dbReference>
<evidence type="ECO:0000256" key="2">
    <source>
        <dbReference type="SAM" id="SignalP"/>
    </source>
</evidence>
<protein>
    <submittedName>
        <fullName evidence="3">Uncharacterized protein</fullName>
    </submittedName>
</protein>
<accession>A0ABR3EQZ1</accession>
<sequence>MRLTSFKLITFFIVLICVTDFVMSMPMPMPASKKAPKKAVAKKPSPKAPAKKPAAKAPAKKPATKAPTKTPATKAPAKKPASTTNKPATKSPAKKPATTTKKPAITAPTKKPATTTKKPVTTAKKPATAAPPKKPAVTTTPAKKPATAQTTAKKPVATKKPANSTADACPLPKKPAAKATTGSQVKAAAKKPREWFEAVVSLFKRDEFEFVGFHGTNGENGDVYIKAAKEKKSIVIPPRFNGNDGELSGGLYITDDFLTAQVFAGSSASSRINDAKLKKCPLDEKTDPAAQPVICKVEAKSSTSFRTRISKIWIPPNEIAESVRGKNNPEKLKQQIARIQSAQMNPTNTLRFSVLNKVDPKNEKFGNQLMLPPGAFGDFIPRVFSIKQCVPLKAGKPGGTTEFPAFNYRNQDADWNIAGNPFGDE</sequence>
<organism evidence="3 4">
    <name type="scientific">Marasmius crinis-equi</name>
    <dbReference type="NCBI Taxonomy" id="585013"/>
    <lineage>
        <taxon>Eukaryota</taxon>
        <taxon>Fungi</taxon>
        <taxon>Dikarya</taxon>
        <taxon>Basidiomycota</taxon>
        <taxon>Agaricomycotina</taxon>
        <taxon>Agaricomycetes</taxon>
        <taxon>Agaricomycetidae</taxon>
        <taxon>Agaricales</taxon>
        <taxon>Marasmiineae</taxon>
        <taxon>Marasmiaceae</taxon>
        <taxon>Marasmius</taxon>
    </lineage>
</organism>
<evidence type="ECO:0000313" key="3">
    <source>
        <dbReference type="EMBL" id="KAL0565310.1"/>
    </source>
</evidence>
<dbReference type="Proteomes" id="UP001465976">
    <property type="component" value="Unassembled WGS sequence"/>
</dbReference>
<feature type="compositionally biased region" description="Basic residues" evidence="1">
    <location>
        <begin position="34"/>
        <end position="63"/>
    </location>
</feature>
<name>A0ABR3EQZ1_9AGAR</name>
<evidence type="ECO:0000256" key="1">
    <source>
        <dbReference type="SAM" id="MobiDB-lite"/>
    </source>
</evidence>
<dbReference type="EMBL" id="JBAHYK010002326">
    <property type="protein sequence ID" value="KAL0565310.1"/>
    <property type="molecule type" value="Genomic_DNA"/>
</dbReference>